<dbReference type="OrthoDB" id="8300106at2759"/>
<dbReference type="PANTHER" id="PTHR15458:SF5">
    <property type="entry name" value="PHOSPHATIDYLETHANOLAMINE N-METHYLTRANSFERASE"/>
    <property type="match status" value="1"/>
</dbReference>
<comment type="pathway">
    <text evidence="3">Lipid metabolism.</text>
</comment>
<keyword evidence="11" id="KW-0443">Lipid metabolism</keyword>
<dbReference type="AlphaFoldDB" id="A2DDT3"/>
<dbReference type="Proteomes" id="UP000001542">
    <property type="component" value="Unassembled WGS sequence"/>
</dbReference>
<comment type="pathway">
    <text evidence="2">Phospholipid metabolism; phosphatidylcholine biosynthesis.</text>
</comment>
<evidence type="ECO:0000256" key="4">
    <source>
        <dbReference type="ARBA" id="ARBA00022516"/>
    </source>
</evidence>
<evidence type="ECO:0000256" key="6">
    <source>
        <dbReference type="ARBA" id="ARBA00022679"/>
    </source>
</evidence>
<dbReference type="InterPro" id="IPR007318">
    <property type="entry name" value="Phopholipid_MeTrfase"/>
</dbReference>
<keyword evidence="18" id="KW-1185">Reference proteome</keyword>
<dbReference type="RefSeq" id="XP_001582445.1">
    <property type="nucleotide sequence ID" value="XM_001582395.1"/>
</dbReference>
<dbReference type="UniPathway" id="UPA00753"/>
<keyword evidence="13" id="KW-0594">Phospholipid biosynthesis</keyword>
<dbReference type="GO" id="GO:0006656">
    <property type="term" value="P:phosphatidylcholine biosynthetic process"/>
    <property type="evidence" value="ECO:0007669"/>
    <property type="project" value="UniProtKB-UniPathway"/>
</dbReference>
<feature type="transmembrane region" description="Helical" evidence="16">
    <location>
        <begin position="141"/>
        <end position="158"/>
    </location>
</feature>
<sequence>MHIDFSQFVCIFTTLFPYFLYTCAYKFPNTLSKIMTQKTLIQISTWNKIIGAVFHLPTCFRAGINGPGLCIAIPLVFVGQYLNEVVYNVLGDSGVYYGNELKTSKPKNISGFPFTMGDPMYKGAILTVLGWFFAMNTTRDIIIICVPWMIAYFTQVIIENTAPGA</sequence>
<dbReference type="GO" id="GO:0005789">
    <property type="term" value="C:endoplasmic reticulum membrane"/>
    <property type="evidence" value="ECO:0007669"/>
    <property type="project" value="UniProtKB-SubCell"/>
</dbReference>
<evidence type="ECO:0000256" key="5">
    <source>
        <dbReference type="ARBA" id="ARBA00022603"/>
    </source>
</evidence>
<dbReference type="Pfam" id="PF04191">
    <property type="entry name" value="PEMT"/>
    <property type="match status" value="1"/>
</dbReference>
<evidence type="ECO:0000256" key="10">
    <source>
        <dbReference type="ARBA" id="ARBA00022989"/>
    </source>
</evidence>
<keyword evidence="10 16" id="KW-1133">Transmembrane helix</keyword>
<evidence type="ECO:0000256" key="14">
    <source>
        <dbReference type="ARBA" id="ARBA00023264"/>
    </source>
</evidence>
<dbReference type="PANTHER" id="PTHR15458">
    <property type="entry name" value="PHOSPHATIDYLETHANOLAMINE N-METHYLTRANSFERASE"/>
    <property type="match status" value="1"/>
</dbReference>
<evidence type="ECO:0000313" key="18">
    <source>
        <dbReference type="Proteomes" id="UP000001542"/>
    </source>
</evidence>
<keyword evidence="4" id="KW-0444">Lipid biosynthesis</keyword>
<dbReference type="KEGG" id="tva:5467007"/>
<protein>
    <recommendedName>
        <fullName evidence="15">phosphatidyl-N-methylethanolamine N-methyltransferase</fullName>
        <ecNumber evidence="15">2.1.1.71</ecNumber>
    </recommendedName>
</protein>
<evidence type="ECO:0000256" key="2">
    <source>
        <dbReference type="ARBA" id="ARBA00004969"/>
    </source>
</evidence>
<evidence type="ECO:0000256" key="15">
    <source>
        <dbReference type="ARBA" id="ARBA00034137"/>
    </source>
</evidence>
<evidence type="ECO:0000256" key="9">
    <source>
        <dbReference type="ARBA" id="ARBA00022824"/>
    </source>
</evidence>
<gene>
    <name evidence="17" type="ORF">TVAG_198980</name>
</gene>
<accession>A2DDT3</accession>
<feature type="transmembrane region" description="Helical" evidence="16">
    <location>
        <begin position="6"/>
        <end position="25"/>
    </location>
</feature>
<comment type="subcellular location">
    <subcellularLocation>
        <location evidence="1">Endoplasmic reticulum membrane</location>
        <topology evidence="1">Multi-pass membrane protein</topology>
    </subcellularLocation>
</comment>
<keyword evidence="12 16" id="KW-0472">Membrane</keyword>
<dbReference type="GO" id="GO:0000773">
    <property type="term" value="F:phosphatidyl-N-methylethanolamine N-methyltransferase activity"/>
    <property type="evidence" value="ECO:0007669"/>
    <property type="project" value="UniProtKB-EC"/>
</dbReference>
<evidence type="ECO:0000256" key="1">
    <source>
        <dbReference type="ARBA" id="ARBA00004477"/>
    </source>
</evidence>
<dbReference type="InterPro" id="IPR024960">
    <property type="entry name" value="PEMT/MFAP"/>
</dbReference>
<evidence type="ECO:0000256" key="13">
    <source>
        <dbReference type="ARBA" id="ARBA00023209"/>
    </source>
</evidence>
<evidence type="ECO:0000256" key="7">
    <source>
        <dbReference type="ARBA" id="ARBA00022691"/>
    </source>
</evidence>
<name>A2DDT3_TRIV3</name>
<keyword evidence="7" id="KW-0949">S-adenosyl-L-methionine</keyword>
<evidence type="ECO:0000256" key="8">
    <source>
        <dbReference type="ARBA" id="ARBA00022692"/>
    </source>
</evidence>
<dbReference type="InParanoid" id="A2DDT3"/>
<dbReference type="VEuPathDB" id="TrichDB:TVAGG3_0999470"/>
<dbReference type="EC" id="2.1.1.71" evidence="15"/>
<keyword evidence="5" id="KW-0489">Methyltransferase</keyword>
<keyword evidence="8 16" id="KW-0812">Transmembrane</keyword>
<reference evidence="17" key="2">
    <citation type="journal article" date="2007" name="Science">
        <title>Draft genome sequence of the sexually transmitted pathogen Trichomonas vaginalis.</title>
        <authorList>
            <person name="Carlton J.M."/>
            <person name="Hirt R.P."/>
            <person name="Silva J.C."/>
            <person name="Delcher A.L."/>
            <person name="Schatz M."/>
            <person name="Zhao Q."/>
            <person name="Wortman J.R."/>
            <person name="Bidwell S.L."/>
            <person name="Alsmark U.C.M."/>
            <person name="Besteiro S."/>
            <person name="Sicheritz-Ponten T."/>
            <person name="Noel C.J."/>
            <person name="Dacks J.B."/>
            <person name="Foster P.G."/>
            <person name="Simillion C."/>
            <person name="Van de Peer Y."/>
            <person name="Miranda-Saavedra D."/>
            <person name="Barton G.J."/>
            <person name="Westrop G.D."/>
            <person name="Mueller S."/>
            <person name="Dessi D."/>
            <person name="Fiori P.L."/>
            <person name="Ren Q."/>
            <person name="Paulsen I."/>
            <person name="Zhang H."/>
            <person name="Bastida-Corcuera F.D."/>
            <person name="Simoes-Barbosa A."/>
            <person name="Brown M.T."/>
            <person name="Hayes R.D."/>
            <person name="Mukherjee M."/>
            <person name="Okumura C.Y."/>
            <person name="Schneider R."/>
            <person name="Smith A.J."/>
            <person name="Vanacova S."/>
            <person name="Villalvazo M."/>
            <person name="Haas B.J."/>
            <person name="Pertea M."/>
            <person name="Feldblyum T.V."/>
            <person name="Utterback T.R."/>
            <person name="Shu C.L."/>
            <person name="Osoegawa K."/>
            <person name="de Jong P.J."/>
            <person name="Hrdy I."/>
            <person name="Horvathova L."/>
            <person name="Zubacova Z."/>
            <person name="Dolezal P."/>
            <person name="Malik S.B."/>
            <person name="Logsdon J.M. Jr."/>
            <person name="Henze K."/>
            <person name="Gupta A."/>
            <person name="Wang C.C."/>
            <person name="Dunne R.L."/>
            <person name="Upcroft J.A."/>
            <person name="Upcroft P."/>
            <person name="White O."/>
            <person name="Salzberg S.L."/>
            <person name="Tang P."/>
            <person name="Chiu C.-H."/>
            <person name="Lee Y.-S."/>
            <person name="Embley T.M."/>
            <person name="Coombs G.H."/>
            <person name="Mottram J.C."/>
            <person name="Tachezy J."/>
            <person name="Fraser-Liggett C.M."/>
            <person name="Johnson P.J."/>
        </authorList>
    </citation>
    <scope>NUCLEOTIDE SEQUENCE [LARGE SCALE GENOMIC DNA]</scope>
    <source>
        <strain evidence="17">G3</strain>
    </source>
</reference>
<keyword evidence="6" id="KW-0808">Transferase</keyword>
<dbReference type="GO" id="GO:0032259">
    <property type="term" value="P:methylation"/>
    <property type="evidence" value="ECO:0007669"/>
    <property type="project" value="UniProtKB-KW"/>
</dbReference>
<keyword evidence="14" id="KW-1208">Phospholipid metabolism</keyword>
<evidence type="ECO:0000256" key="11">
    <source>
        <dbReference type="ARBA" id="ARBA00023098"/>
    </source>
</evidence>
<dbReference type="VEuPathDB" id="TrichDB:TVAG_198980"/>
<keyword evidence="9" id="KW-0256">Endoplasmic reticulum</keyword>
<reference evidence="17" key="1">
    <citation type="submission" date="2006-10" db="EMBL/GenBank/DDBJ databases">
        <authorList>
            <person name="Amadeo P."/>
            <person name="Zhao Q."/>
            <person name="Wortman J."/>
            <person name="Fraser-Liggett C."/>
            <person name="Carlton J."/>
        </authorList>
    </citation>
    <scope>NUCLEOTIDE SEQUENCE</scope>
    <source>
        <strain evidence="17">G3</strain>
    </source>
</reference>
<evidence type="ECO:0000313" key="17">
    <source>
        <dbReference type="EMBL" id="EAY21459.1"/>
    </source>
</evidence>
<organism evidence="17 18">
    <name type="scientific">Trichomonas vaginalis (strain ATCC PRA-98 / G3)</name>
    <dbReference type="NCBI Taxonomy" id="412133"/>
    <lineage>
        <taxon>Eukaryota</taxon>
        <taxon>Metamonada</taxon>
        <taxon>Parabasalia</taxon>
        <taxon>Trichomonadida</taxon>
        <taxon>Trichomonadidae</taxon>
        <taxon>Trichomonas</taxon>
    </lineage>
</organism>
<evidence type="ECO:0000256" key="16">
    <source>
        <dbReference type="SAM" id="Phobius"/>
    </source>
</evidence>
<evidence type="ECO:0000256" key="12">
    <source>
        <dbReference type="ARBA" id="ARBA00023136"/>
    </source>
</evidence>
<evidence type="ECO:0000256" key="3">
    <source>
        <dbReference type="ARBA" id="ARBA00005189"/>
    </source>
</evidence>
<dbReference type="EMBL" id="DS113190">
    <property type="protein sequence ID" value="EAY21459.1"/>
    <property type="molecule type" value="Genomic_DNA"/>
</dbReference>
<proteinExistence type="predicted"/>